<dbReference type="InterPro" id="IPR016181">
    <property type="entry name" value="Acyl_CoA_acyltransferase"/>
</dbReference>
<dbReference type="AlphaFoldDB" id="A0A8T8K5J6"/>
<keyword evidence="3" id="KW-1185">Reference proteome</keyword>
<evidence type="ECO:0000259" key="1">
    <source>
        <dbReference type="PROSITE" id="PS51186"/>
    </source>
</evidence>
<dbReference type="GO" id="GO:0016747">
    <property type="term" value="F:acyltransferase activity, transferring groups other than amino-acyl groups"/>
    <property type="evidence" value="ECO:0007669"/>
    <property type="project" value="InterPro"/>
</dbReference>
<dbReference type="RefSeq" id="WP_211533335.1">
    <property type="nucleotide sequence ID" value="NZ_CP058560.1"/>
</dbReference>
<gene>
    <name evidence="2" type="ORF">HYG87_00730</name>
</gene>
<evidence type="ECO:0000313" key="3">
    <source>
        <dbReference type="Proteomes" id="UP000681041"/>
    </source>
</evidence>
<proteinExistence type="predicted"/>
<organism evidence="2 3">
    <name type="scientific">Methanobacterium alkalithermotolerans</name>
    <dbReference type="NCBI Taxonomy" id="2731220"/>
    <lineage>
        <taxon>Archaea</taxon>
        <taxon>Methanobacteriati</taxon>
        <taxon>Methanobacteriota</taxon>
        <taxon>Methanomada group</taxon>
        <taxon>Methanobacteria</taxon>
        <taxon>Methanobacteriales</taxon>
        <taxon>Methanobacteriaceae</taxon>
        <taxon>Methanobacterium</taxon>
    </lineage>
</organism>
<dbReference type="Proteomes" id="UP000681041">
    <property type="component" value="Chromosome"/>
</dbReference>
<dbReference type="EMBL" id="CP058560">
    <property type="protein sequence ID" value="QUH22390.1"/>
    <property type="molecule type" value="Genomic_DNA"/>
</dbReference>
<evidence type="ECO:0000313" key="2">
    <source>
        <dbReference type="EMBL" id="QUH22390.1"/>
    </source>
</evidence>
<accession>A0A8T8K5J6</accession>
<reference evidence="2" key="1">
    <citation type="submission" date="2020-07" db="EMBL/GenBank/DDBJ databases">
        <title>Methanobacterium. sp. MethCan genome.</title>
        <authorList>
            <person name="Postec A."/>
            <person name="Quemeneur M."/>
        </authorList>
    </citation>
    <scope>NUCLEOTIDE SEQUENCE</scope>
    <source>
        <strain evidence="2">MethCAN</strain>
    </source>
</reference>
<dbReference type="Pfam" id="PF00583">
    <property type="entry name" value="Acetyltransf_1"/>
    <property type="match status" value="1"/>
</dbReference>
<dbReference type="KEGG" id="meme:HYG87_00730"/>
<dbReference type="PROSITE" id="PS51186">
    <property type="entry name" value="GNAT"/>
    <property type="match status" value="1"/>
</dbReference>
<feature type="domain" description="N-acetyltransferase" evidence="1">
    <location>
        <begin position="9"/>
        <end position="153"/>
    </location>
</feature>
<dbReference type="OrthoDB" id="11597at2157"/>
<dbReference type="InterPro" id="IPR000182">
    <property type="entry name" value="GNAT_dom"/>
</dbReference>
<dbReference type="SUPFAM" id="SSF55729">
    <property type="entry name" value="Acyl-CoA N-acyltransferases (Nat)"/>
    <property type="match status" value="1"/>
</dbReference>
<protein>
    <submittedName>
        <fullName evidence="2">GNAT family N-acetyltransferase</fullName>
    </submittedName>
</protein>
<name>A0A8T8K5J6_9EURY</name>
<dbReference type="CDD" id="cd04301">
    <property type="entry name" value="NAT_SF"/>
    <property type="match status" value="1"/>
</dbReference>
<dbReference type="GeneID" id="64819244"/>
<sequence>MNVNEIKYLHLNLNNQAELLKLIKLYENVFEMESFPYPSDNYLVKLLKNENIIFVVAKYEKDIIGGLTAHELPSTYFEANEVYVYDLAVHPNFQKKGIGSRLIEELKNISCSKGDKEIFLQADVGDDAVDFYHKIGGVPENVIHFSFSCNKKG</sequence>
<dbReference type="Gene3D" id="3.40.630.30">
    <property type="match status" value="1"/>
</dbReference>